<dbReference type="PANTHER" id="PTHR11008:SF29">
    <property type="entry name" value="IP17226P"/>
    <property type="match status" value="1"/>
</dbReference>
<accession>A0A9P0LEL0</accession>
<dbReference type="PANTHER" id="PTHR11008">
    <property type="entry name" value="PROTEIN TAKEOUT-LIKE PROTEIN"/>
    <property type="match status" value="1"/>
</dbReference>
<protein>
    <submittedName>
        <fullName evidence="2">Uncharacterized protein</fullName>
    </submittedName>
</protein>
<dbReference type="InterPro" id="IPR038606">
    <property type="entry name" value="To_sf"/>
</dbReference>
<keyword evidence="1" id="KW-0732">Signal</keyword>
<dbReference type="OrthoDB" id="6747947at2759"/>
<gene>
    <name evidence="2" type="ORF">ACAOBT_LOCUS19218</name>
</gene>
<evidence type="ECO:0000313" key="2">
    <source>
        <dbReference type="EMBL" id="CAH1989737.1"/>
    </source>
</evidence>
<sequence>MNIILVLLSAGFVSGKLGNDGPIEDIIEKIRKAIPEPIEIQECNLVIPDNVLISGSLNVTNLNASGLKAFTFEEEKKLSFRGGLEKFSFNTGYAMDLPLLKIPLLSVFGNGTLRIVVSDVNIAFKVDILGMGTGEAIETLDLTIKDFSFAVTGVFDDVELSKEISDVINKNTTKVLNTYMNKVSHFIKTVLNKIIDIIISNLISLPISEDAESFSEIEYELIVHEALNHVFTSLV</sequence>
<dbReference type="EMBL" id="CAKOFQ010007070">
    <property type="protein sequence ID" value="CAH1989737.1"/>
    <property type="molecule type" value="Genomic_DNA"/>
</dbReference>
<keyword evidence="3" id="KW-1185">Reference proteome</keyword>
<evidence type="ECO:0000256" key="1">
    <source>
        <dbReference type="SAM" id="SignalP"/>
    </source>
</evidence>
<proteinExistence type="predicted"/>
<comment type="caution">
    <text evidence="2">The sequence shown here is derived from an EMBL/GenBank/DDBJ whole genome shotgun (WGS) entry which is preliminary data.</text>
</comment>
<name>A0A9P0LEL0_ACAOB</name>
<dbReference type="Proteomes" id="UP001152888">
    <property type="component" value="Unassembled WGS sequence"/>
</dbReference>
<evidence type="ECO:0000313" key="3">
    <source>
        <dbReference type="Proteomes" id="UP001152888"/>
    </source>
</evidence>
<dbReference type="InterPro" id="IPR010562">
    <property type="entry name" value="Haemolymph_juvenile_hormone-bd"/>
</dbReference>
<reference evidence="2" key="1">
    <citation type="submission" date="2022-03" db="EMBL/GenBank/DDBJ databases">
        <authorList>
            <person name="Sayadi A."/>
        </authorList>
    </citation>
    <scope>NUCLEOTIDE SEQUENCE</scope>
</reference>
<organism evidence="2 3">
    <name type="scientific">Acanthoscelides obtectus</name>
    <name type="common">Bean weevil</name>
    <name type="synonym">Bruchus obtectus</name>
    <dbReference type="NCBI Taxonomy" id="200917"/>
    <lineage>
        <taxon>Eukaryota</taxon>
        <taxon>Metazoa</taxon>
        <taxon>Ecdysozoa</taxon>
        <taxon>Arthropoda</taxon>
        <taxon>Hexapoda</taxon>
        <taxon>Insecta</taxon>
        <taxon>Pterygota</taxon>
        <taxon>Neoptera</taxon>
        <taxon>Endopterygota</taxon>
        <taxon>Coleoptera</taxon>
        <taxon>Polyphaga</taxon>
        <taxon>Cucujiformia</taxon>
        <taxon>Chrysomeloidea</taxon>
        <taxon>Chrysomelidae</taxon>
        <taxon>Bruchinae</taxon>
        <taxon>Bruchini</taxon>
        <taxon>Acanthoscelides</taxon>
    </lineage>
</organism>
<dbReference type="GO" id="GO:0005615">
    <property type="term" value="C:extracellular space"/>
    <property type="evidence" value="ECO:0007669"/>
    <property type="project" value="TreeGrafter"/>
</dbReference>
<dbReference type="Gene3D" id="3.15.10.30">
    <property type="entry name" value="Haemolymph juvenile hormone binding protein"/>
    <property type="match status" value="1"/>
</dbReference>
<dbReference type="Pfam" id="PF06585">
    <property type="entry name" value="JHBP"/>
    <property type="match status" value="1"/>
</dbReference>
<feature type="signal peptide" evidence="1">
    <location>
        <begin position="1"/>
        <end position="18"/>
    </location>
</feature>
<dbReference type="AlphaFoldDB" id="A0A9P0LEL0"/>
<feature type="chain" id="PRO_5040177817" evidence="1">
    <location>
        <begin position="19"/>
        <end position="235"/>
    </location>
</feature>